<protein>
    <submittedName>
        <fullName evidence="1">Uncharacterized protein</fullName>
    </submittedName>
</protein>
<sequence length="10" mass="1371">MKYKQIKYLR</sequence>
<gene>
    <name evidence="1" type="ORF">CGLO_11303</name>
</gene>
<organism evidence="1 2">
    <name type="scientific">Colletotrichum gloeosporioides (strain Cg-14)</name>
    <name type="common">Anthracnose fungus</name>
    <name type="synonym">Glomerella cingulata</name>
    <dbReference type="NCBI Taxonomy" id="1237896"/>
    <lineage>
        <taxon>Eukaryota</taxon>
        <taxon>Fungi</taxon>
        <taxon>Dikarya</taxon>
        <taxon>Ascomycota</taxon>
        <taxon>Pezizomycotina</taxon>
        <taxon>Sordariomycetes</taxon>
        <taxon>Hypocreomycetidae</taxon>
        <taxon>Glomerellales</taxon>
        <taxon>Glomerellaceae</taxon>
        <taxon>Colletotrichum</taxon>
        <taxon>Colletotrichum gloeosporioides species complex</taxon>
    </lineage>
</organism>
<dbReference type="Proteomes" id="UP000015530">
    <property type="component" value="Unassembled WGS sequence"/>
</dbReference>
<evidence type="ECO:0000313" key="2">
    <source>
        <dbReference type="Proteomes" id="UP000015530"/>
    </source>
</evidence>
<reference evidence="2" key="1">
    <citation type="journal article" date="2013" name="Mol. Plant Microbe Interact.">
        <title>Global aspects of pacC regulation of pathogenicity genes in Colletotrichum gloeosporioides as revealed by transcriptome analysis.</title>
        <authorList>
            <person name="Alkan N."/>
            <person name="Meng X."/>
            <person name="Friedlander G."/>
            <person name="Reuveni E."/>
            <person name="Sukno S."/>
            <person name="Sherman A."/>
            <person name="Thon M."/>
            <person name="Fluhr R."/>
            <person name="Prusky D."/>
        </authorList>
    </citation>
    <scope>NUCLEOTIDE SEQUENCE [LARGE SCALE GENOMIC DNA]</scope>
    <source>
        <strain evidence="2">Cg-14</strain>
    </source>
</reference>
<name>T0LC72_COLGC</name>
<proteinExistence type="predicted"/>
<evidence type="ECO:0000313" key="1">
    <source>
        <dbReference type="EMBL" id="EQB49371.1"/>
    </source>
</evidence>
<dbReference type="EMBL" id="AMYD01002350">
    <property type="protein sequence ID" value="EQB49371.1"/>
    <property type="molecule type" value="Genomic_DNA"/>
</dbReference>
<accession>T0LC72</accession>
<dbReference type="HOGENOM" id="CLU_3438351_0_0_1"/>
<comment type="caution">
    <text evidence="1">The sequence shown here is derived from an EMBL/GenBank/DDBJ whole genome shotgun (WGS) entry which is preliminary data.</text>
</comment>